<dbReference type="Proteomes" id="UP000054538">
    <property type="component" value="Unassembled WGS sequence"/>
</dbReference>
<reference evidence="2 3" key="1">
    <citation type="submission" date="2014-04" db="EMBL/GenBank/DDBJ databases">
        <authorList>
            <consortium name="DOE Joint Genome Institute"/>
            <person name="Kuo A."/>
            <person name="Kohler A."/>
            <person name="Jargeat P."/>
            <person name="Nagy L.G."/>
            <person name="Floudas D."/>
            <person name="Copeland A."/>
            <person name="Barry K.W."/>
            <person name="Cichocki N."/>
            <person name="Veneault-Fourrey C."/>
            <person name="LaButti K."/>
            <person name="Lindquist E.A."/>
            <person name="Lipzen A."/>
            <person name="Lundell T."/>
            <person name="Morin E."/>
            <person name="Murat C."/>
            <person name="Sun H."/>
            <person name="Tunlid A."/>
            <person name="Henrissat B."/>
            <person name="Grigoriev I.V."/>
            <person name="Hibbett D.S."/>
            <person name="Martin F."/>
            <person name="Nordberg H.P."/>
            <person name="Cantor M.N."/>
            <person name="Hua S.X."/>
        </authorList>
    </citation>
    <scope>NUCLEOTIDE SEQUENCE [LARGE SCALE GENOMIC DNA]</scope>
    <source>
        <strain evidence="2 3">Ve08.2h10</strain>
    </source>
</reference>
<evidence type="ECO:0000313" key="3">
    <source>
        <dbReference type="Proteomes" id="UP000054538"/>
    </source>
</evidence>
<feature type="region of interest" description="Disordered" evidence="1">
    <location>
        <begin position="106"/>
        <end position="159"/>
    </location>
</feature>
<protein>
    <submittedName>
        <fullName evidence="2">Uncharacterized protein</fullName>
    </submittedName>
</protein>
<dbReference type="AlphaFoldDB" id="A0A0D0DK10"/>
<dbReference type="EMBL" id="KN826568">
    <property type="protein sequence ID" value="KIK78505.1"/>
    <property type="molecule type" value="Genomic_DNA"/>
</dbReference>
<feature type="compositionally biased region" description="Low complexity" evidence="1">
    <location>
        <begin position="455"/>
        <end position="467"/>
    </location>
</feature>
<reference evidence="3" key="2">
    <citation type="submission" date="2015-01" db="EMBL/GenBank/DDBJ databases">
        <title>Evolutionary Origins and Diversification of the Mycorrhizal Mutualists.</title>
        <authorList>
            <consortium name="DOE Joint Genome Institute"/>
            <consortium name="Mycorrhizal Genomics Consortium"/>
            <person name="Kohler A."/>
            <person name="Kuo A."/>
            <person name="Nagy L.G."/>
            <person name="Floudas D."/>
            <person name="Copeland A."/>
            <person name="Barry K.W."/>
            <person name="Cichocki N."/>
            <person name="Veneault-Fourrey C."/>
            <person name="LaButti K."/>
            <person name="Lindquist E.A."/>
            <person name="Lipzen A."/>
            <person name="Lundell T."/>
            <person name="Morin E."/>
            <person name="Murat C."/>
            <person name="Riley R."/>
            <person name="Ohm R."/>
            <person name="Sun H."/>
            <person name="Tunlid A."/>
            <person name="Henrissat B."/>
            <person name="Grigoriev I.V."/>
            <person name="Hibbett D.S."/>
            <person name="Martin F."/>
        </authorList>
    </citation>
    <scope>NUCLEOTIDE SEQUENCE [LARGE SCALE GENOMIC DNA]</scope>
    <source>
        <strain evidence="3">Ve08.2h10</strain>
    </source>
</reference>
<name>A0A0D0DK10_9AGAM</name>
<dbReference type="InParanoid" id="A0A0D0DK10"/>
<sequence>MSQSPAMKLAPRRGSVSAPDPLGKHTSLNYDSTRSSSSRLTIVRVVDPLSSSASLAMGPIDLFEPSPSHIHHRRSVRRHGSTSGLTAPDNRLSFAFSTFSPVYPMQPSSTPLSSSNMQNSSSKACPSPSSSPRLRPSSPQFTRRLSSSGQSAFPKPNLTPDQLIDLARQSTNPRYVQHPITGAASMSLSAAPANPGSLNATSTGLAGSAATFTPLPADVYLPFIDRPAEVTTLLSTPPTTKLFSLLAQTFPAQGHDDSQFPYAADPSRWSFATLRLWLTSVDRATANDAIWVRNARKCILAHSELIWERLKGALGVPPELELEDEEIEVFDTADVELTLPVRLKTERNSNTVDAHNAWVSVTRTSPTEETLTIEPIIATLSSNLPATSPGMSNPPPSSLSTTLSQSPSMAQADPGLQDIVEDGEEDEVSDASGSCGDQARPQKEPDSQIHGLRLSTSPVPSSPAVTAHMFSHPPSPVVGMNESGRNSVEPRSPEFYLPPLTRRLSRTSSHGSVTSLGRGYRDFGYNSGSSELGDGESERAYDPAGDRAPGNPLFPSNFARLALGPTLCANNPSLRSPRVAPPYPPLARWALGGRPPSWVEGWDSAKQEYAVTIASGSSIGVGGGE</sequence>
<feature type="region of interest" description="Disordered" evidence="1">
    <location>
        <begin position="1"/>
        <end position="37"/>
    </location>
</feature>
<feature type="compositionally biased region" description="Acidic residues" evidence="1">
    <location>
        <begin position="419"/>
        <end position="429"/>
    </location>
</feature>
<dbReference type="STRING" id="930991.A0A0D0DK10"/>
<dbReference type="HOGENOM" id="CLU_014635_0_0_1"/>
<feature type="compositionally biased region" description="Polar residues" evidence="1">
    <location>
        <begin position="382"/>
        <end position="391"/>
    </location>
</feature>
<organism evidence="2 3">
    <name type="scientific">Paxillus rubicundulus Ve08.2h10</name>
    <dbReference type="NCBI Taxonomy" id="930991"/>
    <lineage>
        <taxon>Eukaryota</taxon>
        <taxon>Fungi</taxon>
        <taxon>Dikarya</taxon>
        <taxon>Basidiomycota</taxon>
        <taxon>Agaricomycotina</taxon>
        <taxon>Agaricomycetes</taxon>
        <taxon>Agaricomycetidae</taxon>
        <taxon>Boletales</taxon>
        <taxon>Paxilineae</taxon>
        <taxon>Paxillaceae</taxon>
        <taxon>Paxillus</taxon>
    </lineage>
</organism>
<feature type="compositionally biased region" description="Basic residues" evidence="1">
    <location>
        <begin position="69"/>
        <end position="80"/>
    </location>
</feature>
<accession>A0A0D0DK10</accession>
<feature type="compositionally biased region" description="Basic and acidic residues" evidence="1">
    <location>
        <begin position="536"/>
        <end position="545"/>
    </location>
</feature>
<feature type="region of interest" description="Disordered" evidence="1">
    <location>
        <begin position="382"/>
        <end position="473"/>
    </location>
</feature>
<evidence type="ECO:0000256" key="1">
    <source>
        <dbReference type="SAM" id="MobiDB-lite"/>
    </source>
</evidence>
<keyword evidence="3" id="KW-1185">Reference proteome</keyword>
<feature type="compositionally biased region" description="Polar residues" evidence="1">
    <location>
        <begin position="26"/>
        <end position="37"/>
    </location>
</feature>
<dbReference type="OrthoDB" id="2591449at2759"/>
<evidence type="ECO:0000313" key="2">
    <source>
        <dbReference type="EMBL" id="KIK78505.1"/>
    </source>
</evidence>
<feature type="region of interest" description="Disordered" evidence="1">
    <location>
        <begin position="524"/>
        <end position="546"/>
    </location>
</feature>
<feature type="compositionally biased region" description="Polar residues" evidence="1">
    <location>
        <begin position="140"/>
        <end position="151"/>
    </location>
</feature>
<feature type="compositionally biased region" description="Low complexity" evidence="1">
    <location>
        <begin position="398"/>
        <end position="408"/>
    </location>
</feature>
<feature type="region of interest" description="Disordered" evidence="1">
    <location>
        <begin position="64"/>
        <end position="87"/>
    </location>
</feature>
<gene>
    <name evidence="2" type="ORF">PAXRUDRAFT_834522</name>
</gene>
<feature type="compositionally biased region" description="Low complexity" evidence="1">
    <location>
        <begin position="106"/>
        <end position="139"/>
    </location>
</feature>
<proteinExistence type="predicted"/>